<name>A0ABP4SEZ8_9ACTN</name>
<dbReference type="InterPro" id="IPR027417">
    <property type="entry name" value="P-loop_NTPase"/>
</dbReference>
<dbReference type="Pfam" id="PF05872">
    <property type="entry name" value="HerA_C"/>
    <property type="match status" value="1"/>
</dbReference>
<protein>
    <recommendedName>
        <fullName evidence="1">Helicase HerA-like C-terminal domain-containing protein</fullName>
    </recommendedName>
</protein>
<accession>A0ABP4SEZ8</accession>
<dbReference type="PANTHER" id="PTHR30121">
    <property type="entry name" value="UNCHARACTERIZED PROTEIN YJGR-RELATED"/>
    <property type="match status" value="1"/>
</dbReference>
<dbReference type="InterPro" id="IPR033186">
    <property type="entry name" value="HerA_C"/>
</dbReference>
<sequence length="882" mass="96195">MQGGAIAIAWDRLPGSRTLRLLVGGRPGFPPVQSDSAAGGEVPVLYPPGSRGRLLESGSLLRQWQALPAWLRCTGRSDPLWTAGGDAATAVPGRGGFEDYVAHLADGFGWLVLAEPASPAAVAEELIDLEVRLPKLRSHVNSEPDRIRLARSESRYRELARADSAGMWNVSILVGAADPERVRRAARLLCSASDLDEIPYVLRAGDRVGDLAETLELDEHAGDGFSSPFAAAGELIAAIARPPRRELPGIRVTEPPVFDVTPEDDGEIHLGSVLDDADRPVGDYRVRSDTLNRHTFVAGATGSGKSQTIRHLLEGLHHRGIPWLAIEPAKAEYAGMAGRLDGHVSVIRPGDPDALPVGLNPLEPERGFPLQTHIDLIRALFLAAFEAEEPFPQVLAYALSRCYGELGWNTVLSQSSLAGVTPRYPGLADLQTTALKVVEGIGYSQEISDNVRGFINVRMGSLRLGTPGMFFQARYPLDIAGLFRHNVVLEIEDLGNDQDKAFFIGVVLIRLYEHLRTQPTASGLAHVTVIEEAHRLLKKVEPGSPAAHAVELFAGLLAEIRAYGEGIIVAEQIPSKITSDVVKNTALKIMHRLPAADDRGTVGAAMNLDEDQSRHVVGLPAGQAVIFADGMDRPIRIQVPLGKDRENPGKVTAKVALATVADYIPPATLREWDEPRRLAADPRIVLWAELHTIAHLVGREPPLPRPAWLDGVILRSGRPQVHLAVRLGLEHAVEQRYAGLIGYYQPEELIRHLVQSADCAIKGGTVPCRYDWPERGWQAGRYRWADVWDTLRSDAIDETQPHPETRAWACRGLDLTAATVPGQRSELREHPDLWRPAETIVTGDDDWRAAIDALSRATDPVDRLTAATNHLRTGDWLPVVLL</sequence>
<reference evidence="3" key="1">
    <citation type="journal article" date="2019" name="Int. J. Syst. Evol. Microbiol.">
        <title>The Global Catalogue of Microorganisms (GCM) 10K type strain sequencing project: providing services to taxonomists for standard genome sequencing and annotation.</title>
        <authorList>
            <consortium name="The Broad Institute Genomics Platform"/>
            <consortium name="The Broad Institute Genome Sequencing Center for Infectious Disease"/>
            <person name="Wu L."/>
            <person name="Ma J."/>
        </authorList>
    </citation>
    <scope>NUCLEOTIDE SEQUENCE [LARGE SCALE GENOMIC DNA]</scope>
    <source>
        <strain evidence="3">JCM 14718</strain>
    </source>
</reference>
<evidence type="ECO:0000313" key="3">
    <source>
        <dbReference type="Proteomes" id="UP001500618"/>
    </source>
</evidence>
<keyword evidence="3" id="KW-1185">Reference proteome</keyword>
<dbReference type="Proteomes" id="UP001500618">
    <property type="component" value="Unassembled WGS sequence"/>
</dbReference>
<dbReference type="SUPFAM" id="SSF52540">
    <property type="entry name" value="P-loop containing nucleoside triphosphate hydrolases"/>
    <property type="match status" value="1"/>
</dbReference>
<dbReference type="PANTHER" id="PTHR30121:SF6">
    <property type="entry name" value="SLR6007 PROTEIN"/>
    <property type="match status" value="1"/>
</dbReference>
<dbReference type="Gene3D" id="3.40.50.300">
    <property type="entry name" value="P-loop containing nucleotide triphosphate hydrolases"/>
    <property type="match status" value="2"/>
</dbReference>
<gene>
    <name evidence="2" type="ORF">GCM10009765_21610</name>
</gene>
<dbReference type="InterPro" id="IPR051162">
    <property type="entry name" value="T4SS_component"/>
</dbReference>
<evidence type="ECO:0000313" key="2">
    <source>
        <dbReference type="EMBL" id="GAA1671895.1"/>
    </source>
</evidence>
<feature type="domain" description="Helicase HerA-like C-terminal" evidence="1">
    <location>
        <begin position="284"/>
        <end position="383"/>
    </location>
</feature>
<organism evidence="2 3">
    <name type="scientific">Fodinicola feengrottensis</name>
    <dbReference type="NCBI Taxonomy" id="435914"/>
    <lineage>
        <taxon>Bacteria</taxon>
        <taxon>Bacillati</taxon>
        <taxon>Actinomycetota</taxon>
        <taxon>Actinomycetes</taxon>
        <taxon>Mycobacteriales</taxon>
        <taxon>Fodinicola</taxon>
    </lineage>
</organism>
<dbReference type="EMBL" id="BAAANY010000008">
    <property type="protein sequence ID" value="GAA1671895.1"/>
    <property type="molecule type" value="Genomic_DNA"/>
</dbReference>
<evidence type="ECO:0000259" key="1">
    <source>
        <dbReference type="Pfam" id="PF05872"/>
    </source>
</evidence>
<proteinExistence type="predicted"/>
<comment type="caution">
    <text evidence="2">The sequence shown here is derived from an EMBL/GenBank/DDBJ whole genome shotgun (WGS) entry which is preliminary data.</text>
</comment>
<dbReference type="RefSeq" id="WP_344309454.1">
    <property type="nucleotide sequence ID" value="NZ_BAAANY010000008.1"/>
</dbReference>